<dbReference type="PROSITE" id="PS00886">
    <property type="entry name" value="ILVD_EDD_1"/>
    <property type="match status" value="1"/>
</dbReference>
<gene>
    <name evidence="12" type="primary">edd</name>
    <name evidence="12" type="ORF">ACFOEK_13540</name>
</gene>
<organism evidence="12 13">
    <name type="scientific">Litoribrevibacter euphylliae</name>
    <dbReference type="NCBI Taxonomy" id="1834034"/>
    <lineage>
        <taxon>Bacteria</taxon>
        <taxon>Pseudomonadati</taxon>
        <taxon>Pseudomonadota</taxon>
        <taxon>Gammaproteobacteria</taxon>
        <taxon>Oceanospirillales</taxon>
        <taxon>Oceanospirillaceae</taxon>
        <taxon>Litoribrevibacter</taxon>
    </lineage>
</organism>
<keyword evidence="13" id="KW-1185">Reference proteome</keyword>
<reference evidence="13" key="1">
    <citation type="journal article" date="2019" name="Int. J. Syst. Evol. Microbiol.">
        <title>The Global Catalogue of Microorganisms (GCM) 10K type strain sequencing project: providing services to taxonomists for standard genome sequencing and annotation.</title>
        <authorList>
            <consortium name="The Broad Institute Genomics Platform"/>
            <consortium name="The Broad Institute Genome Sequencing Center for Infectious Disease"/>
            <person name="Wu L."/>
            <person name="Ma J."/>
        </authorList>
    </citation>
    <scope>NUCLEOTIDE SEQUENCE [LARGE SCALE GENOMIC DNA]</scope>
    <source>
        <strain evidence="13">KCTC 52438</strain>
    </source>
</reference>
<name>A0ABV7HIT5_9GAMM</name>
<dbReference type="PROSITE" id="PS00887">
    <property type="entry name" value="ILVD_EDD_2"/>
    <property type="match status" value="1"/>
</dbReference>
<dbReference type="RefSeq" id="WP_386721827.1">
    <property type="nucleotide sequence ID" value="NZ_JBHRSZ010000005.1"/>
</dbReference>
<feature type="domain" description="Dihydroxy-acid/6-phosphogluconate dehydratase C-terminal" evidence="11">
    <location>
        <begin position="409"/>
        <end position="599"/>
    </location>
</feature>
<dbReference type="InterPro" id="IPR056740">
    <property type="entry name" value="ILV_EDD_C"/>
</dbReference>
<evidence type="ECO:0000256" key="9">
    <source>
        <dbReference type="NCBIfam" id="TIGR01196"/>
    </source>
</evidence>
<comment type="caution">
    <text evidence="12">The sequence shown here is derived from an EMBL/GenBank/DDBJ whole genome shotgun (WGS) entry which is preliminary data.</text>
</comment>
<dbReference type="SUPFAM" id="SSF143975">
    <property type="entry name" value="IlvD/EDD N-terminal domain-like"/>
    <property type="match status" value="1"/>
</dbReference>
<dbReference type="NCBIfam" id="TIGR01196">
    <property type="entry name" value="edd"/>
    <property type="match status" value="1"/>
</dbReference>
<dbReference type="GO" id="GO:0004456">
    <property type="term" value="F:phosphogluconate dehydratase activity"/>
    <property type="evidence" value="ECO:0007669"/>
    <property type="project" value="UniProtKB-EC"/>
</dbReference>
<dbReference type="PANTHER" id="PTHR43661:SF1">
    <property type="entry name" value="PHOSPHOGLUCONATE DEHYDRATASE"/>
    <property type="match status" value="1"/>
</dbReference>
<evidence type="ECO:0000256" key="5">
    <source>
        <dbReference type="ARBA" id="ARBA00023014"/>
    </source>
</evidence>
<keyword evidence="2" id="KW-0004">4Fe-4S</keyword>
<dbReference type="EC" id="4.2.1.12" evidence="9"/>
<comment type="similarity">
    <text evidence="1">Belongs to the IlvD/Edd family.</text>
</comment>
<evidence type="ECO:0000256" key="2">
    <source>
        <dbReference type="ARBA" id="ARBA00022485"/>
    </source>
</evidence>
<evidence type="ECO:0000256" key="1">
    <source>
        <dbReference type="ARBA" id="ARBA00006486"/>
    </source>
</evidence>
<evidence type="ECO:0000259" key="11">
    <source>
        <dbReference type="Pfam" id="PF24877"/>
    </source>
</evidence>
<protein>
    <recommendedName>
        <fullName evidence="9">Phosphogluconate dehydratase</fullName>
        <ecNumber evidence="9">4.2.1.12</ecNumber>
    </recommendedName>
</protein>
<proteinExistence type="inferred from homology"/>
<evidence type="ECO:0000259" key="10">
    <source>
        <dbReference type="Pfam" id="PF00920"/>
    </source>
</evidence>
<keyword evidence="3" id="KW-0479">Metal-binding</keyword>
<feature type="domain" description="Dihydroxy-acid/6-phosphogluconate dehydratase N-terminal" evidence="10">
    <location>
        <begin position="71"/>
        <end position="384"/>
    </location>
</feature>
<dbReference type="PANTHER" id="PTHR43661">
    <property type="entry name" value="D-XYLONATE DEHYDRATASE"/>
    <property type="match status" value="1"/>
</dbReference>
<evidence type="ECO:0000256" key="7">
    <source>
        <dbReference type="ARBA" id="ARBA00023239"/>
    </source>
</evidence>
<dbReference type="Proteomes" id="UP001595476">
    <property type="component" value="Unassembled WGS sequence"/>
</dbReference>
<keyword evidence="8" id="KW-0119">Carbohydrate metabolism</keyword>
<evidence type="ECO:0000256" key="3">
    <source>
        <dbReference type="ARBA" id="ARBA00022723"/>
    </source>
</evidence>
<sequence>MSHPVHPVVQQVTDQITERSAISRANYLALMRQQAETKPHRSKLSCTNLAHTFAASEASEKVILKQLHSNANIGIVTAYNDMLSAHQPLKDYPDIIKHALLALGHTAQVAGGVPAMCDGVTQGQAGMELSLFSRDTIALAAAVGLSHNVFDGILCLGVCDKIVPGLLMAALRFGHLPCIFVPAGPMSTGISNSEKAKTRQLFAEGKASSDKLLDSETQSYHSPGTCTFYGTANTNQMLMEAMGLHLPDSAFCSPESELRHAFVKQAAVRVSEITGLTEHYTPIADVVSEKSIINAMVTLLATGGSTNLIIHLTAIARCAGIKITLDDFDQLSSVVPLIARVYPNGQADINQFHDAGGTSQVIFELLAAGLLHEDVKTVAGQGLRAYAHRAEFKDDHIRYHPAGTGTDKDIIRTVADPFAAMGGIKRLKGNLGDAIIKVSAVPEEHWHIHAPARIFHDQADFMDAFHDNQLTGDFVAVVRFQGPKANGMPELHKLMPLLGVLQDRGQKVALVTDGRLSGASGKVPAALHVCPEAMQLGAISQIEEGDMVELNCHTGELKVTNSDLSTRPFAQPPSGHVTGIGRELFSVFRHSVGPTSQGAISIQWEEQG</sequence>
<dbReference type="InterPro" id="IPR004786">
    <property type="entry name" value="6-phosphgluc_deHydtase"/>
</dbReference>
<keyword evidence="7 12" id="KW-0456">Lyase</keyword>
<evidence type="ECO:0000256" key="8">
    <source>
        <dbReference type="ARBA" id="ARBA00023277"/>
    </source>
</evidence>
<keyword evidence="4" id="KW-0408">Iron</keyword>
<dbReference type="InterPro" id="IPR042096">
    <property type="entry name" value="Dihydro-acid_dehy_C"/>
</dbReference>
<dbReference type="InterPro" id="IPR000581">
    <property type="entry name" value="ILV_EDD_N"/>
</dbReference>
<dbReference type="EMBL" id="JBHRSZ010000005">
    <property type="protein sequence ID" value="MFC3152060.1"/>
    <property type="molecule type" value="Genomic_DNA"/>
</dbReference>
<dbReference type="Pfam" id="PF00920">
    <property type="entry name" value="ILVD_EDD_N"/>
    <property type="match status" value="1"/>
</dbReference>
<dbReference type="Pfam" id="PF24877">
    <property type="entry name" value="ILV_EDD_C"/>
    <property type="match status" value="1"/>
</dbReference>
<evidence type="ECO:0000313" key="13">
    <source>
        <dbReference type="Proteomes" id="UP001595476"/>
    </source>
</evidence>
<dbReference type="SUPFAM" id="SSF52016">
    <property type="entry name" value="LeuD/IlvD-like"/>
    <property type="match status" value="1"/>
</dbReference>
<evidence type="ECO:0000256" key="6">
    <source>
        <dbReference type="ARBA" id="ARBA00023064"/>
    </source>
</evidence>
<keyword evidence="5" id="KW-0411">Iron-sulfur</keyword>
<accession>A0ABV7HIT5</accession>
<evidence type="ECO:0000313" key="12">
    <source>
        <dbReference type="EMBL" id="MFC3152060.1"/>
    </source>
</evidence>
<evidence type="ECO:0000256" key="4">
    <source>
        <dbReference type="ARBA" id="ARBA00023004"/>
    </source>
</evidence>
<dbReference type="Gene3D" id="3.50.30.80">
    <property type="entry name" value="IlvD/EDD C-terminal domain-like"/>
    <property type="match status" value="1"/>
</dbReference>
<dbReference type="InterPro" id="IPR037237">
    <property type="entry name" value="IlvD/EDD_N"/>
</dbReference>
<keyword evidence="6" id="KW-0311">Gluconate utilization</keyword>
<dbReference type="InterPro" id="IPR020558">
    <property type="entry name" value="DiOHA_6PGluconate_deHydtase_CS"/>
</dbReference>